<evidence type="ECO:0000313" key="3">
    <source>
        <dbReference type="Proteomes" id="UP000176915"/>
    </source>
</evidence>
<comment type="caution">
    <text evidence="2">The sequence shown here is derived from an EMBL/GenBank/DDBJ whole genome shotgun (WGS) entry which is preliminary data.</text>
</comment>
<accession>A0A1F5SUK2</accession>
<feature type="region of interest" description="Disordered" evidence="1">
    <location>
        <begin position="105"/>
        <end position="126"/>
    </location>
</feature>
<reference evidence="2 3" key="1">
    <citation type="journal article" date="2016" name="Nat. Commun.">
        <title>Thousands of microbial genomes shed light on interconnected biogeochemical processes in an aquifer system.</title>
        <authorList>
            <person name="Anantharaman K."/>
            <person name="Brown C.T."/>
            <person name="Hug L.A."/>
            <person name="Sharon I."/>
            <person name="Castelle C.J."/>
            <person name="Probst A.J."/>
            <person name="Thomas B.C."/>
            <person name="Singh A."/>
            <person name="Wilkins M.J."/>
            <person name="Karaoz U."/>
            <person name="Brodie E.L."/>
            <person name="Williams K.H."/>
            <person name="Hubbard S.S."/>
            <person name="Banfield J.F."/>
        </authorList>
    </citation>
    <scope>NUCLEOTIDE SEQUENCE [LARGE SCALE GENOMIC DNA]</scope>
</reference>
<evidence type="ECO:0000313" key="2">
    <source>
        <dbReference type="EMBL" id="OGF30415.1"/>
    </source>
</evidence>
<feature type="compositionally biased region" description="Polar residues" evidence="1">
    <location>
        <begin position="105"/>
        <end position="116"/>
    </location>
</feature>
<gene>
    <name evidence="2" type="ORF">A3H09_02090</name>
</gene>
<organism evidence="2 3">
    <name type="scientific">Candidatus Falkowbacteria bacterium RIFCSPLOWO2_12_FULL_45_13</name>
    <dbReference type="NCBI Taxonomy" id="1797991"/>
    <lineage>
        <taxon>Bacteria</taxon>
        <taxon>Candidatus Falkowiibacteriota</taxon>
    </lineage>
</organism>
<protein>
    <submittedName>
        <fullName evidence="2">Uncharacterized protein</fullName>
    </submittedName>
</protein>
<name>A0A1F5SUK2_9BACT</name>
<dbReference type="Proteomes" id="UP000176915">
    <property type="component" value="Unassembled WGS sequence"/>
</dbReference>
<sequence>MRDFVQITRKIKNDFIDGQLTLNEFLILQWIFLDTNPFNGRFEVSYGELVEIFRNNISNVSMRKIISSLRRHNWIWFLDHRGRGGKFTIHPLNFQLTSGHIQTMSDFKNTTNNKPASQPLPKPNTQPDYNLDTHNHNLNYQKKQLIKGFSATANSASITTSYNDNKNNKLLSGLNSTETIIEEKNTKGRAVLKEMIKKIKLKKECQINQNYG</sequence>
<dbReference type="EMBL" id="MFFY01000052">
    <property type="protein sequence ID" value="OGF30415.1"/>
    <property type="molecule type" value="Genomic_DNA"/>
</dbReference>
<evidence type="ECO:0000256" key="1">
    <source>
        <dbReference type="SAM" id="MobiDB-lite"/>
    </source>
</evidence>
<proteinExistence type="predicted"/>
<dbReference type="AlphaFoldDB" id="A0A1F5SUK2"/>